<reference evidence="2" key="1">
    <citation type="submission" date="2024-05" db="EMBL/GenBank/DDBJ databases">
        <title>Planctomycetes of the genus Singulisphaera possess chitinolytic capabilities.</title>
        <authorList>
            <person name="Ivanova A."/>
        </authorList>
    </citation>
    <scope>NUCLEOTIDE SEQUENCE</scope>
    <source>
        <strain evidence="2">Ch08T</strain>
    </source>
</reference>
<keyword evidence="1" id="KW-1133">Transmembrane helix</keyword>
<proteinExistence type="predicted"/>
<organism evidence="2">
    <name type="scientific">Singulisphaera sp. Ch08</name>
    <dbReference type="NCBI Taxonomy" id="3120278"/>
    <lineage>
        <taxon>Bacteria</taxon>
        <taxon>Pseudomonadati</taxon>
        <taxon>Planctomycetota</taxon>
        <taxon>Planctomycetia</taxon>
        <taxon>Isosphaerales</taxon>
        <taxon>Isosphaeraceae</taxon>
        <taxon>Singulisphaera</taxon>
    </lineage>
</organism>
<dbReference type="AlphaFoldDB" id="A0AAU7CIM4"/>
<keyword evidence="1" id="KW-0472">Membrane</keyword>
<keyword evidence="1" id="KW-0812">Transmembrane</keyword>
<gene>
    <name evidence="2" type="ORF">V5E97_02200</name>
</gene>
<dbReference type="Pfam" id="PF07394">
    <property type="entry name" value="DUF1501"/>
    <property type="match status" value="1"/>
</dbReference>
<dbReference type="InterPro" id="IPR010869">
    <property type="entry name" value="DUF1501"/>
</dbReference>
<name>A0AAU7CIM4_9BACT</name>
<dbReference type="InterPro" id="IPR017850">
    <property type="entry name" value="Alkaline_phosphatase_core_sf"/>
</dbReference>
<dbReference type="PANTHER" id="PTHR43737:SF1">
    <property type="entry name" value="DUF1501 DOMAIN-CONTAINING PROTEIN"/>
    <property type="match status" value="1"/>
</dbReference>
<accession>A0AAU7CIM4</accession>
<dbReference type="EMBL" id="CP155447">
    <property type="protein sequence ID" value="XBH04854.1"/>
    <property type="molecule type" value="Genomic_DNA"/>
</dbReference>
<dbReference type="PANTHER" id="PTHR43737">
    <property type="entry name" value="BLL7424 PROTEIN"/>
    <property type="match status" value="1"/>
</dbReference>
<evidence type="ECO:0000313" key="2">
    <source>
        <dbReference type="EMBL" id="XBH04854.1"/>
    </source>
</evidence>
<protein>
    <submittedName>
        <fullName evidence="2">DUF1501 domain-containing protein</fullName>
    </submittedName>
</protein>
<feature type="transmembrane region" description="Helical" evidence="1">
    <location>
        <begin position="21"/>
        <end position="44"/>
    </location>
</feature>
<dbReference type="SUPFAM" id="SSF53649">
    <property type="entry name" value="Alkaline phosphatase-like"/>
    <property type="match status" value="1"/>
</dbReference>
<dbReference type="Gene3D" id="3.40.720.10">
    <property type="entry name" value="Alkaline Phosphatase, subunit A"/>
    <property type="match status" value="1"/>
</dbReference>
<dbReference type="RefSeq" id="WP_406697655.1">
    <property type="nucleotide sequence ID" value="NZ_CP155447.1"/>
</dbReference>
<evidence type="ECO:0000256" key="1">
    <source>
        <dbReference type="SAM" id="Phobius"/>
    </source>
</evidence>
<sequence length="429" mass="45778">MFEKSIVKVAMNGQGVLHRRGFLEGIGLAAAGLATVSFTDMLALQAEELRKRQMACILLWMAGGPSQMETFDPKPDHANGGGIKPIETDVPGILIAPGWERTAKVMKDVALVRSMTNKEGNHERATYQLHTGYPPSGTVKHPSFGCVSANELGDPKFDLPHIVSIGGATIGAGMLGVSLEPFVVQDPTKPPANAVPPVNTARFSRRLGLMQALEQGAFERTGGADRVKDHTALYRQTAGMVLSPRMKAFDLSGEDAKVRAAYGTSAFGQGCLLARRLVDAGVTFVEVRSNGWDTHQETVERVAKNASQVDPGFASLVADLKSRGMLDRTLVIWMGEFGRTPKINPTAGRDHFPRVFNIALAGGGIKGGQVLGASSPDGSEVKDQPIAVTDLLASFCHSLKIDPAKENMSSLGRPIKIVDGGKVVKQLFS</sequence>